<protein>
    <recommendedName>
        <fullName evidence="1">Contractile injection system tube protein N-terminal domain-containing protein</fullName>
    </recommendedName>
</protein>
<feature type="domain" description="Contractile injection system tube protein N-terminal" evidence="1">
    <location>
        <begin position="14"/>
        <end position="165"/>
    </location>
</feature>
<dbReference type="InterPro" id="IPR045361">
    <property type="entry name" value="CIS_tube_prot_N"/>
</dbReference>
<evidence type="ECO:0000313" key="3">
    <source>
        <dbReference type="Proteomes" id="UP001515683"/>
    </source>
</evidence>
<evidence type="ECO:0000313" key="2">
    <source>
        <dbReference type="EMBL" id="NIF20552.1"/>
    </source>
</evidence>
<dbReference type="Pfam" id="PF19266">
    <property type="entry name" value="CIS_tube"/>
    <property type="match status" value="1"/>
</dbReference>
<sequence>MSIVSQLKTMIPAKATLYGYSDESYTVGVTAPELLLFPLGIPLHFNPDNLHTTHTSSYQSVSSLSGGKDSEMRTQTSGVTLHLSLTLDSTLPEKRVYSVQQIIEALTVLVHGVDMLTSNPVRVKFVYGPTTYEGLMTSLAINRTLFNRQGEPIQASVSFSIKGVHYKTDTTVGAGLSMPNLTVPDLTVLPAVIALIAGLTAASAAAAAMGEQQGDSVDYVGTAVDNDLDSLNQPQVGENLMVGH</sequence>
<dbReference type="EMBL" id="VWXF01000001">
    <property type="protein sequence ID" value="NIF20552.1"/>
    <property type="molecule type" value="Genomic_DNA"/>
</dbReference>
<gene>
    <name evidence="2" type="ORF">F3J40_02825</name>
</gene>
<comment type="caution">
    <text evidence="2">The sequence shown here is derived from an EMBL/GenBank/DDBJ whole genome shotgun (WGS) entry which is preliminary data.</text>
</comment>
<keyword evidence="3" id="KW-1185">Reference proteome</keyword>
<proteinExistence type="predicted"/>
<evidence type="ECO:0000259" key="1">
    <source>
        <dbReference type="Pfam" id="PF19266"/>
    </source>
</evidence>
<dbReference type="Proteomes" id="UP001515683">
    <property type="component" value="Unassembled WGS sequence"/>
</dbReference>
<organism evidence="2 3">
    <name type="scientific">Candidatus Pantoea multigeneris</name>
    <dbReference type="NCBI Taxonomy" id="2608357"/>
    <lineage>
        <taxon>Bacteria</taxon>
        <taxon>Pseudomonadati</taxon>
        <taxon>Pseudomonadota</taxon>
        <taxon>Gammaproteobacteria</taxon>
        <taxon>Enterobacterales</taxon>
        <taxon>Erwiniaceae</taxon>
        <taxon>Pantoea</taxon>
    </lineage>
</organism>
<reference evidence="2 3" key="1">
    <citation type="journal article" date="2019" name="bioRxiv">
        <title>Bacteria contribute to plant secondary compound degradation in a generalist herbivore system.</title>
        <authorList>
            <person name="Francoeur C.B."/>
            <person name="Khadempour L."/>
            <person name="Moreira-Soto R.D."/>
            <person name="Gotting K."/>
            <person name="Book A.J."/>
            <person name="Pinto-Tomas A.A."/>
            <person name="Keefover-Ring K."/>
            <person name="Currie C.R."/>
        </authorList>
    </citation>
    <scope>NUCLEOTIDE SEQUENCE [LARGE SCALE GENOMIC DNA]</scope>
    <source>
        <strain evidence="2">Acro-835</strain>
    </source>
</reference>
<name>A0ABX0R865_9GAMM</name>
<accession>A0ABX0R865</accession>
<dbReference type="RefSeq" id="WP_167012502.1">
    <property type="nucleotide sequence ID" value="NZ_VWXF01000001.1"/>
</dbReference>